<keyword evidence="3" id="KW-1185">Reference proteome</keyword>
<dbReference type="Proteomes" id="UP000029614">
    <property type="component" value="Unassembled WGS sequence"/>
</dbReference>
<evidence type="ECO:0000313" key="2">
    <source>
        <dbReference type="EMBL" id="KGF49984.1"/>
    </source>
</evidence>
<dbReference type="EMBL" id="JRNU01000098">
    <property type="protein sequence ID" value="KGF49984.1"/>
    <property type="molecule type" value="Genomic_DNA"/>
</dbReference>
<dbReference type="RefSeq" id="WP_036857062.1">
    <property type="nucleotide sequence ID" value="NZ_JRNU01000098.1"/>
</dbReference>
<evidence type="ECO:0000259" key="1">
    <source>
        <dbReference type="Pfam" id="PF07693"/>
    </source>
</evidence>
<organism evidence="2 3">
    <name type="scientific">Prevotella amnii DNF00058</name>
    <dbReference type="NCBI Taxonomy" id="1401066"/>
    <lineage>
        <taxon>Bacteria</taxon>
        <taxon>Pseudomonadati</taxon>
        <taxon>Bacteroidota</taxon>
        <taxon>Bacteroidia</taxon>
        <taxon>Bacteroidales</taxon>
        <taxon>Prevotellaceae</taxon>
        <taxon>Prevotella</taxon>
    </lineage>
</organism>
<evidence type="ECO:0000313" key="3">
    <source>
        <dbReference type="Proteomes" id="UP000029614"/>
    </source>
</evidence>
<dbReference type="OrthoDB" id="88903at2"/>
<feature type="domain" description="KAP NTPase" evidence="1">
    <location>
        <begin position="25"/>
        <end position="322"/>
    </location>
</feature>
<protein>
    <recommendedName>
        <fullName evidence="1">KAP NTPase domain-containing protein</fullName>
    </recommendedName>
</protein>
<dbReference type="SUPFAM" id="SSF52540">
    <property type="entry name" value="P-loop containing nucleoside triphosphate hydrolases"/>
    <property type="match status" value="1"/>
</dbReference>
<reference evidence="2 3" key="1">
    <citation type="submission" date="2014-07" db="EMBL/GenBank/DDBJ databases">
        <authorList>
            <person name="McCorrison J."/>
            <person name="Sanka R."/>
            <person name="Torralba M."/>
            <person name="Gillis M."/>
            <person name="Haft D.H."/>
            <person name="Methe B."/>
            <person name="Sutton G."/>
            <person name="Nelson K.E."/>
        </authorList>
    </citation>
    <scope>NUCLEOTIDE SEQUENCE [LARGE SCALE GENOMIC DNA]</scope>
    <source>
        <strain evidence="2 3">DNF00058</strain>
    </source>
</reference>
<dbReference type="InterPro" id="IPR052754">
    <property type="entry name" value="NTPase_KAP_P-loop"/>
</dbReference>
<gene>
    <name evidence="2" type="ORF">HMPREF9302_10440</name>
</gene>
<sequence>MISKLPEPIIDKEKPFKNCKLDRQQYADILTKVVSLNHGCVFAIDGEWGSGKTTFVKMWKQSLVNQHFHVLYFNVWEHDFITDPIIGLISQFRDMAEGDDAKVKLAKIAAAAGKVTTGMLPSIVKGLTKKYLGEDVVEVIESATQKIADSFDKVIDDFVEQCQSMEEFRKALENLVEFIAQDGKPLIFIIDELDRCNPRFAVKVLERVKHLFSVPNIVFILSIDKTQLCHSICGYYGSDNLNSEEYLKRFIDIEYKLPEPDVDKFTAYLYEVYGFDDFFASKSRCKYFREGDEKEEFLKMAHILFGHMHLNLRQMEKICAHIRLVLLTFRENQYVNPSIILFLMFFRSTDNDFYSQIVRKSMSIQELLNHIEETLPRNIFIENEYSRYTVFRHIVWETARLLVSYNLDMNEHQKEELIEKIENNDSSKDTFKLLLSTRVIPLKSLQEAIIWYCQNSYRNDRVLPLDYITQHIELLAPFS</sequence>
<dbReference type="PANTHER" id="PTHR22674:SF6">
    <property type="entry name" value="NTPASE KAP FAMILY P-LOOP DOMAIN-CONTAINING PROTEIN 1"/>
    <property type="match status" value="1"/>
</dbReference>
<dbReference type="InterPro" id="IPR011646">
    <property type="entry name" value="KAP_P-loop"/>
</dbReference>
<proteinExistence type="predicted"/>
<dbReference type="PANTHER" id="PTHR22674">
    <property type="entry name" value="NTPASE, KAP FAMILY P-LOOP DOMAIN-CONTAINING 1"/>
    <property type="match status" value="1"/>
</dbReference>
<dbReference type="Gene3D" id="3.40.50.300">
    <property type="entry name" value="P-loop containing nucleotide triphosphate hydrolases"/>
    <property type="match status" value="1"/>
</dbReference>
<dbReference type="Pfam" id="PF07693">
    <property type="entry name" value="KAP_NTPase"/>
    <property type="match status" value="1"/>
</dbReference>
<comment type="caution">
    <text evidence="2">The sequence shown here is derived from an EMBL/GenBank/DDBJ whole genome shotgun (WGS) entry which is preliminary data.</text>
</comment>
<dbReference type="AlphaFoldDB" id="A0A096CXF4"/>
<name>A0A096CXF4_9BACT</name>
<accession>A0A096CXF4</accession>
<dbReference type="InterPro" id="IPR027417">
    <property type="entry name" value="P-loop_NTPase"/>
</dbReference>